<evidence type="ECO:0000313" key="2">
    <source>
        <dbReference type="EMBL" id="KAJ3831760.1"/>
    </source>
</evidence>
<sequence>MVQSSRCVVIIFFAFLANSNVTQVVTDPVTSPRRAEIQQYPPRLVRPVTTVYQYIPNVLLGDGQPKTHEIEARLPAEWIRKLNEFFQNIGRLSKDQRVCRLLSFFQNIINLKWKEQGKLRIVYFAIQPNL</sequence>
<protein>
    <submittedName>
        <fullName evidence="2">Uncharacterized protein</fullName>
    </submittedName>
</protein>
<name>A0AA38NWD1_9AGAR</name>
<accession>A0AA38NWD1</accession>
<feature type="chain" id="PRO_5041338818" evidence="1">
    <location>
        <begin position="27"/>
        <end position="130"/>
    </location>
</feature>
<dbReference type="EMBL" id="MU807252">
    <property type="protein sequence ID" value="KAJ3831760.1"/>
    <property type="molecule type" value="Genomic_DNA"/>
</dbReference>
<evidence type="ECO:0000256" key="1">
    <source>
        <dbReference type="SAM" id="SignalP"/>
    </source>
</evidence>
<keyword evidence="3" id="KW-1185">Reference proteome</keyword>
<comment type="caution">
    <text evidence="2">The sequence shown here is derived from an EMBL/GenBank/DDBJ whole genome shotgun (WGS) entry which is preliminary data.</text>
</comment>
<feature type="signal peptide" evidence="1">
    <location>
        <begin position="1"/>
        <end position="26"/>
    </location>
</feature>
<dbReference type="AlphaFoldDB" id="A0AA38NWD1"/>
<keyword evidence="1" id="KW-0732">Signal</keyword>
<organism evidence="2 3">
    <name type="scientific">Lentinula raphanica</name>
    <dbReference type="NCBI Taxonomy" id="153919"/>
    <lineage>
        <taxon>Eukaryota</taxon>
        <taxon>Fungi</taxon>
        <taxon>Dikarya</taxon>
        <taxon>Basidiomycota</taxon>
        <taxon>Agaricomycotina</taxon>
        <taxon>Agaricomycetes</taxon>
        <taxon>Agaricomycetidae</taxon>
        <taxon>Agaricales</taxon>
        <taxon>Marasmiineae</taxon>
        <taxon>Omphalotaceae</taxon>
        <taxon>Lentinula</taxon>
    </lineage>
</organism>
<gene>
    <name evidence="2" type="ORF">F5878DRAFT_647368</name>
</gene>
<dbReference type="Proteomes" id="UP001163846">
    <property type="component" value="Unassembled WGS sequence"/>
</dbReference>
<evidence type="ECO:0000313" key="3">
    <source>
        <dbReference type="Proteomes" id="UP001163846"/>
    </source>
</evidence>
<reference evidence="2" key="1">
    <citation type="submission" date="2022-08" db="EMBL/GenBank/DDBJ databases">
        <authorList>
            <consortium name="DOE Joint Genome Institute"/>
            <person name="Min B."/>
            <person name="Riley R."/>
            <person name="Sierra-Patev S."/>
            <person name="Naranjo-Ortiz M."/>
            <person name="Looney B."/>
            <person name="Konkel Z."/>
            <person name="Slot J.C."/>
            <person name="Sakamoto Y."/>
            <person name="Steenwyk J.L."/>
            <person name="Rokas A."/>
            <person name="Carro J."/>
            <person name="Camarero S."/>
            <person name="Ferreira P."/>
            <person name="Molpeceres G."/>
            <person name="Ruiz-Duenas F.J."/>
            <person name="Serrano A."/>
            <person name="Henrissat B."/>
            <person name="Drula E."/>
            <person name="Hughes K.W."/>
            <person name="Mata J.L."/>
            <person name="Ishikawa N.K."/>
            <person name="Vargas-Isla R."/>
            <person name="Ushijima S."/>
            <person name="Smith C.A."/>
            <person name="Ahrendt S."/>
            <person name="Andreopoulos W."/>
            <person name="He G."/>
            <person name="Labutti K."/>
            <person name="Lipzen A."/>
            <person name="Ng V."/>
            <person name="Sandor L."/>
            <person name="Barry K."/>
            <person name="Martinez A.T."/>
            <person name="Xiao Y."/>
            <person name="Gibbons J.G."/>
            <person name="Terashima K."/>
            <person name="Hibbett D.S."/>
            <person name="Grigoriev I.V."/>
        </authorList>
    </citation>
    <scope>NUCLEOTIDE SEQUENCE</scope>
    <source>
        <strain evidence="2">TFB9207</strain>
    </source>
</reference>
<proteinExistence type="predicted"/>